<dbReference type="EMBL" id="JABBWK010000199">
    <property type="protein sequence ID" value="KAG1887531.1"/>
    <property type="molecule type" value="Genomic_DNA"/>
</dbReference>
<evidence type="ECO:0000313" key="1">
    <source>
        <dbReference type="EMBL" id="KAG1887531.1"/>
    </source>
</evidence>
<protein>
    <submittedName>
        <fullName evidence="1">Uncharacterized protein</fullName>
    </submittedName>
</protein>
<name>A0AAD4HDE3_9AGAM</name>
<evidence type="ECO:0000313" key="2">
    <source>
        <dbReference type="Proteomes" id="UP001195769"/>
    </source>
</evidence>
<dbReference type="AlphaFoldDB" id="A0AAD4HDE3"/>
<sequence length="560" mass="61884">MEMIDIDSDIEEGYTVSLALANNVIPHINLDVNSTRCVERVRTPKSFYIDALLECVEICCPPVLPHPITDFSTASAKTSNSAILHKGILHESIDQWASHGRTGDRAGGPAMKAILVVTDQWASHGRTGRDTEEACINILGQDVCCWGTGWAQKYSWTGNDGPLYPVQVDGPRYGPNHSKVLINDGWADVPETSRWAGSCTRYWQMGPDVNMTIPKGPHQLCIRDWLTGTSSVNYGYRIYTTTEIRYHLDTTQINLSDMVDKMRSNRSTEREWLEHLRPEQPVQITDPNFQTDAGGWAEGENGPGKFAKIVTDGPSPHACSGKWATDGPKMCEDRPSGLHVILKIMTDGPTMDLISEKANWPSAYADVVSETVTDGPSPLCLDLEKATDGPSPPWSRRRLWMGPEHAYLFAKMVADGLNVLGRDSGIDPSTHDCGIRKGDGWAQHSSYIAENGGARRFGLGEGDGWTQLVCIPENGDGCVQHGLRMDHPTYSMGVLAGEMSDSGRDLYEPVGCGHSDNCGELTIVENHHGYHWLNPLDLHRQRPYLPLLPEDPVRLRYCPL</sequence>
<reference evidence="1" key="1">
    <citation type="journal article" date="2020" name="New Phytol.">
        <title>Comparative genomics reveals dynamic genome evolution in host specialist ectomycorrhizal fungi.</title>
        <authorList>
            <person name="Lofgren L.A."/>
            <person name="Nguyen N.H."/>
            <person name="Vilgalys R."/>
            <person name="Ruytinx J."/>
            <person name="Liao H.L."/>
            <person name="Branco S."/>
            <person name="Kuo A."/>
            <person name="LaButti K."/>
            <person name="Lipzen A."/>
            <person name="Andreopoulos W."/>
            <person name="Pangilinan J."/>
            <person name="Riley R."/>
            <person name="Hundley H."/>
            <person name="Na H."/>
            <person name="Barry K."/>
            <person name="Grigoriev I.V."/>
            <person name="Stajich J.E."/>
            <person name="Kennedy P.G."/>
        </authorList>
    </citation>
    <scope>NUCLEOTIDE SEQUENCE</scope>
    <source>
        <strain evidence="1">FC203</strain>
    </source>
</reference>
<comment type="caution">
    <text evidence="1">The sequence shown here is derived from an EMBL/GenBank/DDBJ whole genome shotgun (WGS) entry which is preliminary data.</text>
</comment>
<gene>
    <name evidence="1" type="ORF">F5891DRAFT_988134</name>
</gene>
<keyword evidence="2" id="KW-1185">Reference proteome</keyword>
<dbReference type="Proteomes" id="UP001195769">
    <property type="component" value="Unassembled WGS sequence"/>
</dbReference>
<dbReference type="RefSeq" id="XP_041216935.1">
    <property type="nucleotide sequence ID" value="XM_041377980.1"/>
</dbReference>
<proteinExistence type="predicted"/>
<organism evidence="1 2">
    <name type="scientific">Suillus fuscotomentosus</name>
    <dbReference type="NCBI Taxonomy" id="1912939"/>
    <lineage>
        <taxon>Eukaryota</taxon>
        <taxon>Fungi</taxon>
        <taxon>Dikarya</taxon>
        <taxon>Basidiomycota</taxon>
        <taxon>Agaricomycotina</taxon>
        <taxon>Agaricomycetes</taxon>
        <taxon>Agaricomycetidae</taxon>
        <taxon>Boletales</taxon>
        <taxon>Suillineae</taxon>
        <taxon>Suillaceae</taxon>
        <taxon>Suillus</taxon>
    </lineage>
</organism>
<accession>A0AAD4HDE3</accession>
<dbReference type="GeneID" id="64672278"/>